<gene>
    <name evidence="2" type="primary">Dper\GL25657</name>
    <name evidence="2" type="ORF">Dper_GL25657</name>
</gene>
<accession>B4GKN2</accession>
<keyword evidence="1" id="KW-0812">Transmembrane</keyword>
<feature type="transmembrane region" description="Helical" evidence="1">
    <location>
        <begin position="41"/>
        <end position="67"/>
    </location>
</feature>
<evidence type="ECO:0000256" key="1">
    <source>
        <dbReference type="SAM" id="Phobius"/>
    </source>
</evidence>
<dbReference type="HOGENOM" id="CLU_2778557_0_0_1"/>
<sequence length="69" mass="7904">MNINKKTEDTRRREHPSISEEIATDHIFWVPTATESHRLMLLLHVAASLFWGPLWDGAMFACAAWLIGL</sequence>
<dbReference type="AlphaFoldDB" id="B4GKN2"/>
<keyword evidence="1" id="KW-0472">Membrane</keyword>
<proteinExistence type="predicted"/>
<keyword evidence="3" id="KW-1185">Reference proteome</keyword>
<dbReference type="Proteomes" id="UP000008744">
    <property type="component" value="Unassembled WGS sequence"/>
</dbReference>
<dbReference type="EMBL" id="CH479184">
    <property type="protein sequence ID" value="EDW37198.1"/>
    <property type="molecule type" value="Genomic_DNA"/>
</dbReference>
<organism evidence="3">
    <name type="scientific">Drosophila persimilis</name>
    <name type="common">Fruit fly</name>
    <dbReference type="NCBI Taxonomy" id="7234"/>
    <lineage>
        <taxon>Eukaryota</taxon>
        <taxon>Metazoa</taxon>
        <taxon>Ecdysozoa</taxon>
        <taxon>Arthropoda</taxon>
        <taxon>Hexapoda</taxon>
        <taxon>Insecta</taxon>
        <taxon>Pterygota</taxon>
        <taxon>Neoptera</taxon>
        <taxon>Endopterygota</taxon>
        <taxon>Diptera</taxon>
        <taxon>Brachycera</taxon>
        <taxon>Muscomorpha</taxon>
        <taxon>Ephydroidea</taxon>
        <taxon>Drosophilidae</taxon>
        <taxon>Drosophila</taxon>
        <taxon>Sophophora</taxon>
    </lineage>
</organism>
<reference evidence="2 3" key="1">
    <citation type="journal article" date="2007" name="Nature">
        <title>Evolution of genes and genomes on the Drosophila phylogeny.</title>
        <authorList>
            <consortium name="Drosophila 12 Genomes Consortium"/>
            <person name="Clark A.G."/>
            <person name="Eisen M.B."/>
            <person name="Smith D.R."/>
            <person name="Bergman C.M."/>
            <person name="Oliver B."/>
            <person name="Markow T.A."/>
            <person name="Kaufman T.C."/>
            <person name="Kellis M."/>
            <person name="Gelbart W."/>
            <person name="Iyer V.N."/>
            <person name="Pollard D.A."/>
            <person name="Sackton T.B."/>
            <person name="Larracuente A.M."/>
            <person name="Singh N.D."/>
            <person name="Abad J.P."/>
            <person name="Abt D.N."/>
            <person name="Adryan B."/>
            <person name="Aguade M."/>
            <person name="Akashi H."/>
            <person name="Anderson W.W."/>
            <person name="Aquadro C.F."/>
            <person name="Ardell D.H."/>
            <person name="Arguello R."/>
            <person name="Artieri C.G."/>
            <person name="Barbash D.A."/>
            <person name="Barker D."/>
            <person name="Barsanti P."/>
            <person name="Batterham P."/>
            <person name="Batzoglou S."/>
            <person name="Begun D."/>
            <person name="Bhutkar A."/>
            <person name="Blanco E."/>
            <person name="Bosak S.A."/>
            <person name="Bradley R.K."/>
            <person name="Brand A.D."/>
            <person name="Brent M.R."/>
            <person name="Brooks A.N."/>
            <person name="Brown R.H."/>
            <person name="Butlin R.K."/>
            <person name="Caggese C."/>
            <person name="Calvi B.R."/>
            <person name="Bernardo de Carvalho A."/>
            <person name="Caspi A."/>
            <person name="Castrezana S."/>
            <person name="Celniker S.E."/>
            <person name="Chang J.L."/>
            <person name="Chapple C."/>
            <person name="Chatterji S."/>
            <person name="Chinwalla A."/>
            <person name="Civetta A."/>
            <person name="Clifton S.W."/>
            <person name="Comeron J.M."/>
            <person name="Costello J.C."/>
            <person name="Coyne J.A."/>
            <person name="Daub J."/>
            <person name="David R.G."/>
            <person name="Delcher A.L."/>
            <person name="Delehaunty K."/>
            <person name="Do C.B."/>
            <person name="Ebling H."/>
            <person name="Edwards K."/>
            <person name="Eickbush T."/>
            <person name="Evans J.D."/>
            <person name="Filipski A."/>
            <person name="Findeiss S."/>
            <person name="Freyhult E."/>
            <person name="Fulton L."/>
            <person name="Fulton R."/>
            <person name="Garcia A.C."/>
            <person name="Gardiner A."/>
            <person name="Garfield D.A."/>
            <person name="Garvin B.E."/>
            <person name="Gibson G."/>
            <person name="Gilbert D."/>
            <person name="Gnerre S."/>
            <person name="Godfrey J."/>
            <person name="Good R."/>
            <person name="Gotea V."/>
            <person name="Gravely B."/>
            <person name="Greenberg A.J."/>
            <person name="Griffiths-Jones S."/>
            <person name="Gross S."/>
            <person name="Guigo R."/>
            <person name="Gustafson E.A."/>
            <person name="Haerty W."/>
            <person name="Hahn M.W."/>
            <person name="Halligan D.L."/>
            <person name="Halpern A.L."/>
            <person name="Halter G.M."/>
            <person name="Han M.V."/>
            <person name="Heger A."/>
            <person name="Hillier L."/>
            <person name="Hinrichs A.S."/>
            <person name="Holmes I."/>
            <person name="Hoskins R.A."/>
            <person name="Hubisz M.J."/>
            <person name="Hultmark D."/>
            <person name="Huntley M.A."/>
            <person name="Jaffe D.B."/>
            <person name="Jagadeeshan S."/>
            <person name="Jeck W.R."/>
            <person name="Johnson J."/>
            <person name="Jones C.D."/>
            <person name="Jordan W.C."/>
            <person name="Karpen G.H."/>
            <person name="Kataoka E."/>
            <person name="Keightley P.D."/>
            <person name="Kheradpour P."/>
            <person name="Kirkness E.F."/>
            <person name="Koerich L.B."/>
            <person name="Kristiansen K."/>
            <person name="Kudrna D."/>
            <person name="Kulathinal R.J."/>
            <person name="Kumar S."/>
            <person name="Kwok R."/>
            <person name="Lander E."/>
            <person name="Langley C.H."/>
            <person name="Lapoint R."/>
            <person name="Lazzaro B.P."/>
            <person name="Lee S.J."/>
            <person name="Levesque L."/>
            <person name="Li R."/>
            <person name="Lin C.F."/>
            <person name="Lin M.F."/>
            <person name="Lindblad-Toh K."/>
            <person name="Llopart A."/>
            <person name="Long M."/>
            <person name="Low L."/>
            <person name="Lozovsky E."/>
            <person name="Lu J."/>
            <person name="Luo M."/>
            <person name="Machado C.A."/>
            <person name="Makalowski W."/>
            <person name="Marzo M."/>
            <person name="Matsuda M."/>
            <person name="Matzkin L."/>
            <person name="McAllister B."/>
            <person name="McBride C.S."/>
            <person name="McKernan B."/>
            <person name="McKernan K."/>
            <person name="Mendez-Lago M."/>
            <person name="Minx P."/>
            <person name="Mollenhauer M.U."/>
            <person name="Montooth K."/>
            <person name="Mount S.M."/>
            <person name="Mu X."/>
            <person name="Myers E."/>
            <person name="Negre B."/>
            <person name="Newfeld S."/>
            <person name="Nielsen R."/>
            <person name="Noor M.A."/>
            <person name="O'Grady P."/>
            <person name="Pachter L."/>
            <person name="Papaceit M."/>
            <person name="Parisi M.J."/>
            <person name="Parisi M."/>
            <person name="Parts L."/>
            <person name="Pedersen J.S."/>
            <person name="Pesole G."/>
            <person name="Phillippy A.M."/>
            <person name="Ponting C.P."/>
            <person name="Pop M."/>
            <person name="Porcelli D."/>
            <person name="Powell J.R."/>
            <person name="Prohaska S."/>
            <person name="Pruitt K."/>
            <person name="Puig M."/>
            <person name="Quesneville H."/>
            <person name="Ram K.R."/>
            <person name="Rand D."/>
            <person name="Rasmussen M.D."/>
            <person name="Reed L.K."/>
            <person name="Reenan R."/>
            <person name="Reily A."/>
            <person name="Remington K.A."/>
            <person name="Rieger T.T."/>
            <person name="Ritchie M.G."/>
            <person name="Robin C."/>
            <person name="Rogers Y.H."/>
            <person name="Rohde C."/>
            <person name="Rozas J."/>
            <person name="Rubenfield M.J."/>
            <person name="Ruiz A."/>
            <person name="Russo S."/>
            <person name="Salzberg S.L."/>
            <person name="Sanchez-Gracia A."/>
            <person name="Saranga D.J."/>
            <person name="Sato H."/>
            <person name="Schaeffer S.W."/>
            <person name="Schatz M.C."/>
            <person name="Schlenke T."/>
            <person name="Schwartz R."/>
            <person name="Segarra C."/>
            <person name="Singh R.S."/>
            <person name="Sirot L."/>
            <person name="Sirota M."/>
            <person name="Sisneros N.B."/>
            <person name="Smith C.D."/>
            <person name="Smith T.F."/>
            <person name="Spieth J."/>
            <person name="Stage D.E."/>
            <person name="Stark A."/>
            <person name="Stephan W."/>
            <person name="Strausberg R.L."/>
            <person name="Strempel S."/>
            <person name="Sturgill D."/>
            <person name="Sutton G."/>
            <person name="Sutton G.G."/>
            <person name="Tao W."/>
            <person name="Teichmann S."/>
            <person name="Tobari Y.N."/>
            <person name="Tomimura Y."/>
            <person name="Tsolas J.M."/>
            <person name="Valente V.L."/>
            <person name="Venter E."/>
            <person name="Venter J.C."/>
            <person name="Vicario S."/>
            <person name="Vieira F.G."/>
            <person name="Vilella A.J."/>
            <person name="Villasante A."/>
            <person name="Walenz B."/>
            <person name="Wang J."/>
            <person name="Wasserman M."/>
            <person name="Watts T."/>
            <person name="Wilson D."/>
            <person name="Wilson R.K."/>
            <person name="Wing R.A."/>
            <person name="Wolfner M.F."/>
            <person name="Wong A."/>
            <person name="Wong G.K."/>
            <person name="Wu C.I."/>
            <person name="Wu G."/>
            <person name="Yamamoto D."/>
            <person name="Yang H.P."/>
            <person name="Yang S.P."/>
            <person name="Yorke J.A."/>
            <person name="Yoshida K."/>
            <person name="Zdobnov E."/>
            <person name="Zhang P."/>
            <person name="Zhang Y."/>
            <person name="Zimin A.V."/>
            <person name="Baldwin J."/>
            <person name="Abdouelleil A."/>
            <person name="Abdulkadir J."/>
            <person name="Abebe A."/>
            <person name="Abera B."/>
            <person name="Abreu J."/>
            <person name="Acer S.C."/>
            <person name="Aftuck L."/>
            <person name="Alexander A."/>
            <person name="An P."/>
            <person name="Anderson E."/>
            <person name="Anderson S."/>
            <person name="Arachi H."/>
            <person name="Azer M."/>
            <person name="Bachantsang P."/>
            <person name="Barry A."/>
            <person name="Bayul T."/>
            <person name="Berlin A."/>
            <person name="Bessette D."/>
            <person name="Bloom T."/>
            <person name="Blye J."/>
            <person name="Boguslavskiy L."/>
            <person name="Bonnet C."/>
            <person name="Boukhgalter B."/>
            <person name="Bourzgui I."/>
            <person name="Brown A."/>
            <person name="Cahill P."/>
            <person name="Channer S."/>
            <person name="Cheshatsang Y."/>
            <person name="Chuda L."/>
            <person name="Citroen M."/>
            <person name="Collymore A."/>
            <person name="Cooke P."/>
            <person name="Costello M."/>
            <person name="D'Aco K."/>
            <person name="Daza R."/>
            <person name="De Haan G."/>
            <person name="DeGray S."/>
            <person name="DeMaso C."/>
            <person name="Dhargay N."/>
            <person name="Dooley K."/>
            <person name="Dooley E."/>
            <person name="Doricent M."/>
            <person name="Dorje P."/>
            <person name="Dorjee K."/>
            <person name="Dupes A."/>
            <person name="Elong R."/>
            <person name="Falk J."/>
            <person name="Farina A."/>
            <person name="Faro S."/>
            <person name="Ferguson D."/>
            <person name="Fisher S."/>
            <person name="Foley C.D."/>
            <person name="Franke A."/>
            <person name="Friedrich D."/>
            <person name="Gadbois L."/>
            <person name="Gearin G."/>
            <person name="Gearin C.R."/>
            <person name="Giannoukos G."/>
            <person name="Goode T."/>
            <person name="Graham J."/>
            <person name="Grandbois E."/>
            <person name="Grewal S."/>
            <person name="Gyaltsen K."/>
            <person name="Hafez N."/>
            <person name="Hagos B."/>
            <person name="Hall J."/>
            <person name="Henson C."/>
            <person name="Hollinger A."/>
            <person name="Honan T."/>
            <person name="Huard M.D."/>
            <person name="Hughes L."/>
            <person name="Hurhula B."/>
            <person name="Husby M.E."/>
            <person name="Kamat A."/>
            <person name="Kanga B."/>
            <person name="Kashin S."/>
            <person name="Khazanovich D."/>
            <person name="Kisner P."/>
            <person name="Lance K."/>
            <person name="Lara M."/>
            <person name="Lee W."/>
            <person name="Lennon N."/>
            <person name="Letendre F."/>
            <person name="LeVine R."/>
            <person name="Lipovsky A."/>
            <person name="Liu X."/>
            <person name="Liu J."/>
            <person name="Liu S."/>
            <person name="Lokyitsang T."/>
            <person name="Lokyitsang Y."/>
            <person name="Lubonja R."/>
            <person name="Lui A."/>
            <person name="MacDonald P."/>
            <person name="Magnisalis V."/>
            <person name="Maru K."/>
            <person name="Matthews C."/>
            <person name="McCusker W."/>
            <person name="McDonough S."/>
            <person name="Mehta T."/>
            <person name="Meldrim J."/>
            <person name="Meneus L."/>
            <person name="Mihai O."/>
            <person name="Mihalev A."/>
            <person name="Mihova T."/>
            <person name="Mittelman R."/>
            <person name="Mlenga V."/>
            <person name="Montmayeur A."/>
            <person name="Mulrain L."/>
            <person name="Navidi A."/>
            <person name="Naylor J."/>
            <person name="Negash T."/>
            <person name="Nguyen T."/>
            <person name="Nguyen N."/>
            <person name="Nicol R."/>
            <person name="Norbu C."/>
            <person name="Norbu N."/>
            <person name="Novod N."/>
            <person name="O'Neill B."/>
            <person name="Osman S."/>
            <person name="Markiewicz E."/>
            <person name="Oyono O.L."/>
            <person name="Patti C."/>
            <person name="Phunkhang P."/>
            <person name="Pierre F."/>
            <person name="Priest M."/>
            <person name="Raghuraman S."/>
            <person name="Rege F."/>
            <person name="Reyes R."/>
            <person name="Rise C."/>
            <person name="Rogov P."/>
            <person name="Ross K."/>
            <person name="Ryan E."/>
            <person name="Settipalli S."/>
            <person name="Shea T."/>
            <person name="Sherpa N."/>
            <person name="Shi L."/>
            <person name="Shih D."/>
            <person name="Sparrow T."/>
            <person name="Spaulding J."/>
            <person name="Stalker J."/>
            <person name="Stange-Thomann N."/>
            <person name="Stavropoulos S."/>
            <person name="Stone C."/>
            <person name="Strader C."/>
            <person name="Tesfaye S."/>
            <person name="Thomson T."/>
            <person name="Thoulutsang Y."/>
            <person name="Thoulutsang D."/>
            <person name="Topham K."/>
            <person name="Topping I."/>
            <person name="Tsamla T."/>
            <person name="Vassiliev H."/>
            <person name="Vo A."/>
            <person name="Wangchuk T."/>
            <person name="Wangdi T."/>
            <person name="Weiand M."/>
            <person name="Wilkinson J."/>
            <person name="Wilson A."/>
            <person name="Yadav S."/>
            <person name="Young G."/>
            <person name="Yu Q."/>
            <person name="Zembek L."/>
            <person name="Zhong D."/>
            <person name="Zimmer A."/>
            <person name="Zwirko Z."/>
            <person name="Jaffe D.B."/>
            <person name="Alvarez P."/>
            <person name="Brockman W."/>
            <person name="Butler J."/>
            <person name="Chin C."/>
            <person name="Gnerre S."/>
            <person name="Grabherr M."/>
            <person name="Kleber M."/>
            <person name="Mauceli E."/>
            <person name="MacCallum I."/>
        </authorList>
    </citation>
    <scope>NUCLEOTIDE SEQUENCE [LARGE SCALE GENOMIC DNA]</scope>
    <source>
        <strain evidence="3">MSH-3 / Tucson 14011-0111.49</strain>
    </source>
</reference>
<evidence type="ECO:0000313" key="2">
    <source>
        <dbReference type="EMBL" id="EDW37198.1"/>
    </source>
</evidence>
<keyword evidence="1" id="KW-1133">Transmembrane helix</keyword>
<protein>
    <submittedName>
        <fullName evidence="2">GL25657</fullName>
    </submittedName>
</protein>
<evidence type="ECO:0000313" key="3">
    <source>
        <dbReference type="Proteomes" id="UP000008744"/>
    </source>
</evidence>
<name>B4GKN2_DROPE</name>